<dbReference type="EMBL" id="UYSU01046812">
    <property type="protein sequence ID" value="VDM05639.1"/>
    <property type="molecule type" value="Genomic_DNA"/>
</dbReference>
<dbReference type="SUPFAM" id="SSF57667">
    <property type="entry name" value="beta-beta-alpha zinc fingers"/>
    <property type="match status" value="1"/>
</dbReference>
<name>A0A183TS05_SCHSO</name>
<reference evidence="5" key="1">
    <citation type="submission" date="2016-06" db="UniProtKB">
        <authorList>
            <consortium name="WormBaseParasite"/>
        </authorList>
    </citation>
    <scope>IDENTIFICATION</scope>
</reference>
<proteinExistence type="predicted"/>
<dbReference type="PROSITE" id="PS50157">
    <property type="entry name" value="ZINC_FINGER_C2H2_2"/>
    <property type="match status" value="1"/>
</dbReference>
<evidence type="ECO:0000313" key="4">
    <source>
        <dbReference type="Proteomes" id="UP000275846"/>
    </source>
</evidence>
<dbReference type="Proteomes" id="UP000275846">
    <property type="component" value="Unassembled WGS sequence"/>
</dbReference>
<feature type="domain" description="C2H2-type" evidence="2">
    <location>
        <begin position="92"/>
        <end position="119"/>
    </location>
</feature>
<evidence type="ECO:0000256" key="1">
    <source>
        <dbReference type="PROSITE-ProRule" id="PRU00042"/>
    </source>
</evidence>
<accession>A0A183TS05</accession>
<evidence type="ECO:0000259" key="2">
    <source>
        <dbReference type="PROSITE" id="PS50157"/>
    </source>
</evidence>
<evidence type="ECO:0000313" key="3">
    <source>
        <dbReference type="EMBL" id="VDM05639.1"/>
    </source>
</evidence>
<dbReference type="GO" id="GO:0008270">
    <property type="term" value="F:zinc ion binding"/>
    <property type="evidence" value="ECO:0007669"/>
    <property type="project" value="UniProtKB-KW"/>
</dbReference>
<dbReference type="OrthoDB" id="341511at2759"/>
<sequence>MPALSTHLPRENRPGWRSSDAIHQQFDNSNFYVKFCQLSFRLPTLTPGINSFSSTIIETTSLYSSHVTPTTATTTAFAFTTPTTISDGESLLSCPQCDRTFTSRIGLDGLLRIHRTETGEPVPGAPTHSRDRRLHSPHCPYAFTHLMGLFGHMRIHDSGIHHNADNTDTPCTPSAPAILSATATPITMNDIPPASTDFSCPQCARNFNS</sequence>
<dbReference type="InterPro" id="IPR013087">
    <property type="entry name" value="Znf_C2H2_type"/>
</dbReference>
<dbReference type="WBParaSite" id="SSLN_0001997901-mRNA-1">
    <property type="protein sequence ID" value="SSLN_0001997901-mRNA-1"/>
    <property type="gene ID" value="SSLN_0001997901"/>
</dbReference>
<keyword evidence="1" id="KW-0479">Metal-binding</keyword>
<gene>
    <name evidence="3" type="ORF">SSLN_LOCUS19253</name>
</gene>
<keyword evidence="1" id="KW-0863">Zinc-finger</keyword>
<protein>
    <submittedName>
        <fullName evidence="5">C2H2-type domain-containing protein</fullName>
    </submittedName>
</protein>
<dbReference type="Gene3D" id="3.30.160.60">
    <property type="entry name" value="Classic Zinc Finger"/>
    <property type="match status" value="1"/>
</dbReference>
<keyword evidence="4" id="KW-1185">Reference proteome</keyword>
<evidence type="ECO:0000313" key="5">
    <source>
        <dbReference type="WBParaSite" id="SSLN_0001997901-mRNA-1"/>
    </source>
</evidence>
<keyword evidence="1" id="KW-0862">Zinc</keyword>
<dbReference type="InterPro" id="IPR036236">
    <property type="entry name" value="Znf_C2H2_sf"/>
</dbReference>
<organism evidence="5">
    <name type="scientific">Schistocephalus solidus</name>
    <name type="common">Tapeworm</name>
    <dbReference type="NCBI Taxonomy" id="70667"/>
    <lineage>
        <taxon>Eukaryota</taxon>
        <taxon>Metazoa</taxon>
        <taxon>Spiralia</taxon>
        <taxon>Lophotrochozoa</taxon>
        <taxon>Platyhelminthes</taxon>
        <taxon>Cestoda</taxon>
        <taxon>Eucestoda</taxon>
        <taxon>Diphyllobothriidea</taxon>
        <taxon>Diphyllobothriidae</taxon>
        <taxon>Schistocephalus</taxon>
    </lineage>
</organism>
<dbReference type="AlphaFoldDB" id="A0A183TS05"/>
<reference evidence="3 4" key="2">
    <citation type="submission" date="2018-11" db="EMBL/GenBank/DDBJ databases">
        <authorList>
            <consortium name="Pathogen Informatics"/>
        </authorList>
    </citation>
    <scope>NUCLEOTIDE SEQUENCE [LARGE SCALE GENOMIC DNA]</scope>
    <source>
        <strain evidence="3 4">NST_G2</strain>
    </source>
</reference>